<comment type="caution">
    <text evidence="2">The sequence shown here is derived from an EMBL/GenBank/DDBJ whole genome shotgun (WGS) entry which is preliminary data.</text>
</comment>
<evidence type="ECO:0000256" key="1">
    <source>
        <dbReference type="SAM" id="Phobius"/>
    </source>
</evidence>
<dbReference type="EMBL" id="RQHU01000011">
    <property type="protein sequence ID" value="TGN13747.1"/>
    <property type="molecule type" value="Genomic_DNA"/>
</dbReference>
<name>A0A6H3NNP2_9LEPT</name>
<keyword evidence="1" id="KW-1133">Transmembrane helix</keyword>
<dbReference type="Proteomes" id="UP000297649">
    <property type="component" value="Unassembled WGS sequence"/>
</dbReference>
<keyword evidence="1" id="KW-0812">Transmembrane</keyword>
<organism evidence="2 3">
    <name type="scientific">Leptospira bandrabouensis</name>
    <dbReference type="NCBI Taxonomy" id="2484903"/>
    <lineage>
        <taxon>Bacteria</taxon>
        <taxon>Pseudomonadati</taxon>
        <taxon>Spirochaetota</taxon>
        <taxon>Spirochaetia</taxon>
        <taxon>Leptospirales</taxon>
        <taxon>Leptospiraceae</taxon>
        <taxon>Leptospira</taxon>
    </lineage>
</organism>
<dbReference type="AlphaFoldDB" id="A0A6H3NNP2"/>
<sequence>MNKYISTIFLISITYAIIAIFFISTPCLDGEEKTTYFSLLNATLPLGFSIIIFLLESNRDKKKDLENIRIRKIEEINKTINSYNTIILKSIKRINSLASEFVRFEEILKRFNNETHFKDLINYWRQSLLSNPDANNIPEVRELMEEKISIIAKNYLTNDFFKTELEYLSALYPIDLDKPSFDLADSLFVFQIREKIAIDKKLFKLFSITIDILGDGNLNRIIGKTYNNTIESYKSSYKSKTRAKEIDEQELTSLLCSLFIDQFNLIEKTVLELTVLLEFIDIFSKNFIQIYSKYKEEFGSDLAYMVNPKSFDREIPVNKYIRKETVDVYYQ</sequence>
<dbReference type="RefSeq" id="WP_135746215.1">
    <property type="nucleotide sequence ID" value="NZ_JAIZBL010000003.1"/>
</dbReference>
<evidence type="ECO:0000313" key="3">
    <source>
        <dbReference type="Proteomes" id="UP000297649"/>
    </source>
</evidence>
<feature type="transmembrane region" description="Helical" evidence="1">
    <location>
        <begin position="7"/>
        <end position="24"/>
    </location>
</feature>
<reference evidence="2" key="1">
    <citation type="journal article" date="2019" name="PLoS Negl. Trop. Dis.">
        <title>Revisiting the worldwide diversity of Leptospira species in the environment.</title>
        <authorList>
            <person name="Vincent A.T."/>
            <person name="Schiettekatte O."/>
            <person name="Bourhy P."/>
            <person name="Veyrier F.J."/>
            <person name="Picardeau M."/>
        </authorList>
    </citation>
    <scope>NUCLEOTIDE SEQUENCE [LARGE SCALE GENOMIC DNA]</scope>
    <source>
        <strain evidence="2">201601109</strain>
    </source>
</reference>
<keyword evidence="1" id="KW-0472">Membrane</keyword>
<feature type="transmembrane region" description="Helical" evidence="1">
    <location>
        <begin position="36"/>
        <end position="55"/>
    </location>
</feature>
<proteinExistence type="predicted"/>
<protein>
    <recommendedName>
        <fullName evidence="4">Phage abortive infection protein</fullName>
    </recommendedName>
</protein>
<evidence type="ECO:0000313" key="2">
    <source>
        <dbReference type="EMBL" id="TGN13747.1"/>
    </source>
</evidence>
<accession>A0A6H3NNP2</accession>
<gene>
    <name evidence="2" type="ORF">EHR08_10930</name>
</gene>
<evidence type="ECO:0008006" key="4">
    <source>
        <dbReference type="Google" id="ProtNLM"/>
    </source>
</evidence>
<keyword evidence="3" id="KW-1185">Reference proteome</keyword>